<keyword evidence="3" id="KW-1185">Reference proteome</keyword>
<reference evidence="3" key="1">
    <citation type="journal article" date="2015" name="PLoS Genet.">
        <title>Genome Sequence and Transcriptome Analyses of Chrysochromulina tobin: Metabolic Tools for Enhanced Algal Fitness in the Prominent Order Prymnesiales (Haptophyceae).</title>
        <authorList>
            <person name="Hovde B.T."/>
            <person name="Deodato C.R."/>
            <person name="Hunsperger H.M."/>
            <person name="Ryken S.A."/>
            <person name="Yost W."/>
            <person name="Jha R.K."/>
            <person name="Patterson J."/>
            <person name="Monnat R.J. Jr."/>
            <person name="Barlow S.B."/>
            <person name="Starkenburg S.R."/>
            <person name="Cattolico R.A."/>
        </authorList>
    </citation>
    <scope>NUCLEOTIDE SEQUENCE</scope>
    <source>
        <strain evidence="3">CCMP291</strain>
    </source>
</reference>
<dbReference type="AlphaFoldDB" id="A0A0M0JW05"/>
<protein>
    <submittedName>
        <fullName evidence="2">Uncharacterized protein</fullName>
    </submittedName>
</protein>
<feature type="region of interest" description="Disordered" evidence="1">
    <location>
        <begin position="376"/>
        <end position="397"/>
    </location>
</feature>
<feature type="region of interest" description="Disordered" evidence="1">
    <location>
        <begin position="254"/>
        <end position="297"/>
    </location>
</feature>
<gene>
    <name evidence="2" type="ORF">Ctob_002361</name>
</gene>
<evidence type="ECO:0000313" key="3">
    <source>
        <dbReference type="Proteomes" id="UP000037460"/>
    </source>
</evidence>
<sequence>MDKKAEAAGAAGSKWYTGLALAAREHVRMSEEVSQCCERAWQAVMECTRIWAAAEARKKVAAEGPAAAELAAQQALAELANGLTKPAYTILMRKLYLMSKLRDGETDFNMRDFLNTTEEDWIDDAGPDATVLDEAGFKRAWFQLIDLHTESISADDYVNLADAMRVFKALGSRPSTAEPPSSSRREMTPLAPGTPLLGLEAVITKYDGRPAPSQPPFGLGIHAPTNLKYFDSEPIGGASTVAASLYRRHKQQHIDNEPAQGPWPRCGAGEKARVHERPPSLRQRGGRPLSISLPTSRRTSQELSDAAVYFLGLSTDGEADLNSAAAHPSAAAYAAAAAAKAADTNTSRPSSREASWAAGWWDLSGAASWCTDGSRLFMPDGGTSSSAAAPISRRRAR</sequence>
<dbReference type="EMBL" id="JWZX01002246">
    <property type="protein sequence ID" value="KOO30328.1"/>
    <property type="molecule type" value="Genomic_DNA"/>
</dbReference>
<accession>A0A0M0JW05</accession>
<organism evidence="2 3">
    <name type="scientific">Chrysochromulina tobinii</name>
    <dbReference type="NCBI Taxonomy" id="1460289"/>
    <lineage>
        <taxon>Eukaryota</taxon>
        <taxon>Haptista</taxon>
        <taxon>Haptophyta</taxon>
        <taxon>Prymnesiophyceae</taxon>
        <taxon>Prymnesiales</taxon>
        <taxon>Chrysochromulinaceae</taxon>
        <taxon>Chrysochromulina</taxon>
    </lineage>
</organism>
<proteinExistence type="predicted"/>
<feature type="compositionally biased region" description="Basic and acidic residues" evidence="1">
    <location>
        <begin position="268"/>
        <end position="279"/>
    </location>
</feature>
<comment type="caution">
    <text evidence="2">The sequence shown here is derived from an EMBL/GenBank/DDBJ whole genome shotgun (WGS) entry which is preliminary data.</text>
</comment>
<feature type="compositionally biased region" description="Polar residues" evidence="1">
    <location>
        <begin position="173"/>
        <end position="182"/>
    </location>
</feature>
<feature type="region of interest" description="Disordered" evidence="1">
    <location>
        <begin position="171"/>
        <end position="194"/>
    </location>
</feature>
<evidence type="ECO:0000256" key="1">
    <source>
        <dbReference type="SAM" id="MobiDB-lite"/>
    </source>
</evidence>
<dbReference type="Proteomes" id="UP000037460">
    <property type="component" value="Unassembled WGS sequence"/>
</dbReference>
<evidence type="ECO:0000313" key="2">
    <source>
        <dbReference type="EMBL" id="KOO30328.1"/>
    </source>
</evidence>
<name>A0A0M0JW05_9EUKA</name>